<dbReference type="EMBL" id="JAHRIQ010092760">
    <property type="protein sequence ID" value="MEQ2250525.1"/>
    <property type="molecule type" value="Genomic_DNA"/>
</dbReference>
<evidence type="ECO:0000313" key="2">
    <source>
        <dbReference type="EMBL" id="MEQ2250525.1"/>
    </source>
</evidence>
<dbReference type="Proteomes" id="UP001482620">
    <property type="component" value="Unassembled WGS sequence"/>
</dbReference>
<proteinExistence type="predicted"/>
<evidence type="ECO:0000313" key="3">
    <source>
        <dbReference type="Proteomes" id="UP001482620"/>
    </source>
</evidence>
<evidence type="ECO:0000256" key="1">
    <source>
        <dbReference type="SAM" id="Phobius"/>
    </source>
</evidence>
<protein>
    <submittedName>
        <fullName evidence="2">Uncharacterized protein</fullName>
    </submittedName>
</protein>
<comment type="caution">
    <text evidence="2">The sequence shown here is derived from an EMBL/GenBank/DDBJ whole genome shotgun (WGS) entry which is preliminary data.</text>
</comment>
<reference evidence="2 3" key="1">
    <citation type="submission" date="2021-06" db="EMBL/GenBank/DDBJ databases">
        <authorList>
            <person name="Palmer J.M."/>
        </authorList>
    </citation>
    <scope>NUCLEOTIDE SEQUENCE [LARGE SCALE GENOMIC DNA]</scope>
    <source>
        <strain evidence="3">if_2019</strain>
        <tissue evidence="2">Muscle</tissue>
    </source>
</reference>
<accession>A0ABV0UZJ6</accession>
<organism evidence="2 3">
    <name type="scientific">Ilyodon furcidens</name>
    <name type="common">goldbreast splitfin</name>
    <dbReference type="NCBI Taxonomy" id="33524"/>
    <lineage>
        <taxon>Eukaryota</taxon>
        <taxon>Metazoa</taxon>
        <taxon>Chordata</taxon>
        <taxon>Craniata</taxon>
        <taxon>Vertebrata</taxon>
        <taxon>Euteleostomi</taxon>
        <taxon>Actinopterygii</taxon>
        <taxon>Neopterygii</taxon>
        <taxon>Teleostei</taxon>
        <taxon>Neoteleostei</taxon>
        <taxon>Acanthomorphata</taxon>
        <taxon>Ovalentaria</taxon>
        <taxon>Atherinomorphae</taxon>
        <taxon>Cyprinodontiformes</taxon>
        <taxon>Goodeidae</taxon>
        <taxon>Ilyodon</taxon>
    </lineage>
</organism>
<sequence length="66" mass="7256">MFLFFLNDCTKAIVVHSLQVVFVGISSMWGLGNMSVTIDNNCRENTKGGTIMLSLVSFYSTCSKQA</sequence>
<keyword evidence="1" id="KW-0812">Transmembrane</keyword>
<name>A0ABV0UZJ6_9TELE</name>
<feature type="transmembrane region" description="Helical" evidence="1">
    <location>
        <begin position="12"/>
        <end position="31"/>
    </location>
</feature>
<keyword evidence="3" id="KW-1185">Reference proteome</keyword>
<keyword evidence="1" id="KW-1133">Transmembrane helix</keyword>
<gene>
    <name evidence="2" type="ORF">ILYODFUR_001725</name>
</gene>
<keyword evidence="1" id="KW-0472">Membrane</keyword>